<dbReference type="Pfam" id="PF00156">
    <property type="entry name" value="Pribosyltran"/>
    <property type="match status" value="1"/>
</dbReference>
<accession>A0A7W8M9K9</accession>
<feature type="domain" description="Phosphoribosyltransferase" evidence="2">
    <location>
        <begin position="192"/>
        <end position="245"/>
    </location>
</feature>
<organism evidence="3 4">
    <name type="scientific">Quisquiliibacterium transsilvanicum</name>
    <dbReference type="NCBI Taxonomy" id="1549638"/>
    <lineage>
        <taxon>Bacteria</taxon>
        <taxon>Pseudomonadati</taxon>
        <taxon>Pseudomonadota</taxon>
        <taxon>Betaproteobacteria</taxon>
        <taxon>Burkholderiales</taxon>
        <taxon>Burkholderiaceae</taxon>
        <taxon>Quisquiliibacterium</taxon>
    </lineage>
</organism>
<evidence type="ECO:0000313" key="3">
    <source>
        <dbReference type="EMBL" id="MBB5273161.1"/>
    </source>
</evidence>
<dbReference type="InterPro" id="IPR000836">
    <property type="entry name" value="PRTase_dom"/>
</dbReference>
<comment type="caution">
    <text evidence="3">The sequence shown here is derived from an EMBL/GenBank/DDBJ whole genome shotgun (WGS) entry which is preliminary data.</text>
</comment>
<keyword evidence="4" id="KW-1185">Reference proteome</keyword>
<dbReference type="Proteomes" id="UP000532440">
    <property type="component" value="Unassembled WGS sequence"/>
</dbReference>
<proteinExistence type="inferred from homology"/>
<dbReference type="CDD" id="cd06223">
    <property type="entry name" value="PRTases_typeI"/>
    <property type="match status" value="1"/>
</dbReference>
<name>A0A7W8M9K9_9BURK</name>
<dbReference type="EMBL" id="JACHGB010000006">
    <property type="protein sequence ID" value="MBB5273161.1"/>
    <property type="molecule type" value="Genomic_DNA"/>
</dbReference>
<dbReference type="InterPro" id="IPR051910">
    <property type="entry name" value="ComF/GntX_DNA_util-trans"/>
</dbReference>
<protein>
    <submittedName>
        <fullName evidence="3">ComF family protein</fullName>
    </submittedName>
</protein>
<evidence type="ECO:0000259" key="2">
    <source>
        <dbReference type="Pfam" id="PF00156"/>
    </source>
</evidence>
<dbReference type="AlphaFoldDB" id="A0A7W8M9K9"/>
<evidence type="ECO:0000313" key="4">
    <source>
        <dbReference type="Proteomes" id="UP000532440"/>
    </source>
</evidence>
<gene>
    <name evidence="3" type="ORF">HNQ70_003189</name>
</gene>
<dbReference type="PANTHER" id="PTHR47505">
    <property type="entry name" value="DNA UTILIZATION PROTEIN YHGH"/>
    <property type="match status" value="1"/>
</dbReference>
<dbReference type="SUPFAM" id="SSF53271">
    <property type="entry name" value="PRTase-like"/>
    <property type="match status" value="1"/>
</dbReference>
<dbReference type="RefSeq" id="WP_183969485.1">
    <property type="nucleotide sequence ID" value="NZ_BAABEW010000024.1"/>
</dbReference>
<dbReference type="Gene3D" id="3.40.50.2020">
    <property type="match status" value="1"/>
</dbReference>
<evidence type="ECO:0000256" key="1">
    <source>
        <dbReference type="ARBA" id="ARBA00008007"/>
    </source>
</evidence>
<reference evidence="3 4" key="1">
    <citation type="submission" date="2020-08" db="EMBL/GenBank/DDBJ databases">
        <title>Genomic Encyclopedia of Type Strains, Phase IV (KMG-IV): sequencing the most valuable type-strain genomes for metagenomic binning, comparative biology and taxonomic classification.</title>
        <authorList>
            <person name="Goeker M."/>
        </authorList>
    </citation>
    <scope>NUCLEOTIDE SEQUENCE [LARGE SCALE GENOMIC DNA]</scope>
    <source>
        <strain evidence="3 4">DSM 29781</strain>
    </source>
</reference>
<dbReference type="PANTHER" id="PTHR47505:SF1">
    <property type="entry name" value="DNA UTILIZATION PROTEIN YHGH"/>
    <property type="match status" value="1"/>
</dbReference>
<sequence>MDRRHFARLASSTWRSFADRWLPRGCALCDATLGSNEDGLCSPCVDALPGRSTPRCPRCGLAPRGAIPGAIPGAISDAAAGQTGAPQCAACRHAPPPFELTLVLADYAAPIDRLVHALKFGGELALAGALGARMAPLLEASGWPADALVPVPLGAERIATRGFNQSMAIAQGIGRRLGLPVRGGLLARTRETPAQSTLALAERRGNLTDAFRASPAAAGLRLVLVDDVMTSGSTLEAAAAALGTAAAGPLAALVAARTP</sequence>
<dbReference type="InterPro" id="IPR029057">
    <property type="entry name" value="PRTase-like"/>
</dbReference>
<comment type="similarity">
    <text evidence="1">Belongs to the ComF/GntX family.</text>
</comment>